<evidence type="ECO:0000256" key="4">
    <source>
        <dbReference type="ARBA" id="ARBA00022475"/>
    </source>
</evidence>
<dbReference type="PANTHER" id="PTHR36838">
    <property type="entry name" value="AUXIN EFFLUX CARRIER FAMILY PROTEIN"/>
    <property type="match status" value="1"/>
</dbReference>
<dbReference type="AlphaFoldDB" id="A0A024Q999"/>
<feature type="transmembrane region" description="Helical" evidence="8">
    <location>
        <begin position="7"/>
        <end position="25"/>
    </location>
</feature>
<protein>
    <submittedName>
        <fullName evidence="9">Auxin efflux carrier</fullName>
    </submittedName>
</protein>
<evidence type="ECO:0000256" key="1">
    <source>
        <dbReference type="ARBA" id="ARBA00004651"/>
    </source>
</evidence>
<keyword evidence="5 8" id="KW-0812">Transmembrane</keyword>
<keyword evidence="3" id="KW-0813">Transport</keyword>
<reference evidence="10" key="2">
    <citation type="submission" date="2014-05" db="EMBL/GenBank/DDBJ databases">
        <title>Draft genome sequence of Virgibacillus massiliensis Vm-5.</title>
        <authorList>
            <person name="Khelaifia S."/>
            <person name="Croce O."/>
            <person name="Lagier J.C."/>
            <person name="Raoult D."/>
        </authorList>
    </citation>
    <scope>NUCLEOTIDE SEQUENCE [LARGE SCALE GENOMIC DNA]</scope>
    <source>
        <strain evidence="10">Vm-5</strain>
    </source>
</reference>
<dbReference type="InterPro" id="IPR004776">
    <property type="entry name" value="Mem_transp_PIN-like"/>
</dbReference>
<feature type="transmembrane region" description="Helical" evidence="8">
    <location>
        <begin position="124"/>
        <end position="146"/>
    </location>
</feature>
<feature type="transmembrane region" description="Helical" evidence="8">
    <location>
        <begin position="224"/>
        <end position="245"/>
    </location>
</feature>
<dbReference type="EMBL" id="CCDP010000001">
    <property type="protein sequence ID" value="CDQ38476.1"/>
    <property type="molecule type" value="Genomic_DNA"/>
</dbReference>
<reference evidence="9 10" key="1">
    <citation type="submission" date="2014-03" db="EMBL/GenBank/DDBJ databases">
        <authorList>
            <person name="Urmite Genomes U."/>
        </authorList>
    </citation>
    <scope>NUCLEOTIDE SEQUENCE [LARGE SCALE GENOMIC DNA]</scope>
    <source>
        <strain evidence="9 10">Vm-5</strain>
    </source>
</reference>
<dbReference type="RefSeq" id="WP_038242458.1">
    <property type="nucleotide sequence ID" value="NZ_BNER01000001.1"/>
</dbReference>
<dbReference type="PANTHER" id="PTHR36838:SF1">
    <property type="entry name" value="SLR1864 PROTEIN"/>
    <property type="match status" value="1"/>
</dbReference>
<evidence type="ECO:0000256" key="6">
    <source>
        <dbReference type="ARBA" id="ARBA00022989"/>
    </source>
</evidence>
<feature type="transmembrane region" description="Helical" evidence="8">
    <location>
        <begin position="62"/>
        <end position="83"/>
    </location>
</feature>
<keyword evidence="4" id="KW-1003">Cell membrane</keyword>
<comment type="caution">
    <text evidence="9">The sequence shown here is derived from an EMBL/GenBank/DDBJ whole genome shotgun (WGS) entry which is preliminary data.</text>
</comment>
<dbReference type="Proteomes" id="UP000028875">
    <property type="component" value="Unassembled WGS sequence"/>
</dbReference>
<evidence type="ECO:0000256" key="5">
    <source>
        <dbReference type="ARBA" id="ARBA00022692"/>
    </source>
</evidence>
<dbReference type="OrthoDB" id="527159at2"/>
<sequence>MEEFLTILKDIILPIFIIMGIGFFMQKKFHLNLQTLAKLNIYFLVPGFIFVKLYSTHFSGQLLLHIVAFFIVYVLILFVIGSLTGKLLGFDKGKSTTFSNSVMFFNSGNYGVPVNDLVFKSDPLAMSIQVIVLTLQNIFLFSYGIFSLQSVNIGKMQALLGYFKMPVLYAMLAGVILNITHVPLPSFVWVPANYIADAMIAIALITLGAQVAQLRLSAGLSSVYFSLIIRLIIGPIIALGIIYLFQMEGTAAQALFIASAMPTSVNSSVIAQEYNNYPTFAAQIVLFSTLFSTITVTAVIYLSRILFG</sequence>
<evidence type="ECO:0000313" key="9">
    <source>
        <dbReference type="EMBL" id="CDQ38476.1"/>
    </source>
</evidence>
<comment type="subcellular location">
    <subcellularLocation>
        <location evidence="1">Cell membrane</location>
        <topology evidence="1">Multi-pass membrane protein</topology>
    </subcellularLocation>
</comment>
<keyword evidence="6 8" id="KW-1133">Transmembrane helix</keyword>
<dbReference type="Gene3D" id="1.20.1530.20">
    <property type="match status" value="2"/>
</dbReference>
<dbReference type="InterPro" id="IPR038770">
    <property type="entry name" value="Na+/solute_symporter_sf"/>
</dbReference>
<feature type="transmembrane region" description="Helical" evidence="8">
    <location>
        <begin position="167"/>
        <end position="188"/>
    </location>
</feature>
<comment type="similarity">
    <text evidence="2">Belongs to the auxin efflux carrier (TC 2.A.69) family.</text>
</comment>
<dbReference type="GO" id="GO:0055085">
    <property type="term" value="P:transmembrane transport"/>
    <property type="evidence" value="ECO:0007669"/>
    <property type="project" value="InterPro"/>
</dbReference>
<proteinExistence type="inferred from homology"/>
<dbReference type="GO" id="GO:0005886">
    <property type="term" value="C:plasma membrane"/>
    <property type="evidence" value="ECO:0007669"/>
    <property type="project" value="UniProtKB-SubCell"/>
</dbReference>
<keyword evidence="7 8" id="KW-0472">Membrane</keyword>
<evidence type="ECO:0000256" key="7">
    <source>
        <dbReference type="ARBA" id="ARBA00023136"/>
    </source>
</evidence>
<dbReference type="eggNOG" id="COG0679">
    <property type="taxonomic scope" value="Bacteria"/>
</dbReference>
<feature type="transmembrane region" description="Helical" evidence="8">
    <location>
        <begin position="280"/>
        <end position="302"/>
    </location>
</feature>
<keyword evidence="10" id="KW-1185">Reference proteome</keyword>
<dbReference type="STRING" id="1462526.BN990_00746"/>
<gene>
    <name evidence="9" type="ORF">BN990_00746</name>
</gene>
<feature type="transmembrane region" description="Helical" evidence="8">
    <location>
        <begin position="37"/>
        <end position="55"/>
    </location>
</feature>
<accession>A0A024Q999</accession>
<feature type="transmembrane region" description="Helical" evidence="8">
    <location>
        <begin position="194"/>
        <end position="212"/>
    </location>
</feature>
<name>A0A024Q999_9BACI</name>
<evidence type="ECO:0000256" key="3">
    <source>
        <dbReference type="ARBA" id="ARBA00022448"/>
    </source>
</evidence>
<evidence type="ECO:0000256" key="2">
    <source>
        <dbReference type="ARBA" id="ARBA00010145"/>
    </source>
</evidence>
<evidence type="ECO:0000313" key="10">
    <source>
        <dbReference type="Proteomes" id="UP000028875"/>
    </source>
</evidence>
<evidence type="ECO:0000256" key="8">
    <source>
        <dbReference type="SAM" id="Phobius"/>
    </source>
</evidence>
<dbReference type="Pfam" id="PF03547">
    <property type="entry name" value="Mem_trans"/>
    <property type="match status" value="2"/>
</dbReference>
<organism evidence="9 10">
    <name type="scientific">Virgibacillus massiliensis</name>
    <dbReference type="NCBI Taxonomy" id="1462526"/>
    <lineage>
        <taxon>Bacteria</taxon>
        <taxon>Bacillati</taxon>
        <taxon>Bacillota</taxon>
        <taxon>Bacilli</taxon>
        <taxon>Bacillales</taxon>
        <taxon>Bacillaceae</taxon>
        <taxon>Virgibacillus</taxon>
    </lineage>
</organism>